<dbReference type="Pfam" id="PF07694">
    <property type="entry name" value="5TM-5TMR_LYT"/>
    <property type="match status" value="1"/>
</dbReference>
<comment type="subcellular location">
    <subcellularLocation>
        <location evidence="1">Cell membrane</location>
        <topology evidence="1">Multi-pass membrane protein</topology>
    </subcellularLocation>
</comment>
<keyword evidence="4" id="KW-0808">Transferase</keyword>
<evidence type="ECO:0000256" key="1">
    <source>
        <dbReference type="ARBA" id="ARBA00004651"/>
    </source>
</evidence>
<dbReference type="SMART" id="SM00387">
    <property type="entry name" value="HATPase_c"/>
    <property type="match status" value="1"/>
</dbReference>
<feature type="transmembrane region" description="Helical" evidence="12">
    <location>
        <begin position="12"/>
        <end position="28"/>
    </location>
</feature>
<evidence type="ECO:0000256" key="9">
    <source>
        <dbReference type="ARBA" id="ARBA00022989"/>
    </source>
</evidence>
<evidence type="ECO:0000256" key="10">
    <source>
        <dbReference type="ARBA" id="ARBA00023012"/>
    </source>
</evidence>
<evidence type="ECO:0000256" key="4">
    <source>
        <dbReference type="ARBA" id="ARBA00022679"/>
    </source>
</evidence>
<feature type="transmembrane region" description="Helical" evidence="12">
    <location>
        <begin position="82"/>
        <end position="108"/>
    </location>
</feature>
<evidence type="ECO:0000256" key="11">
    <source>
        <dbReference type="ARBA" id="ARBA00023136"/>
    </source>
</evidence>
<keyword evidence="7 14" id="KW-0418">Kinase</keyword>
<keyword evidence="9 12" id="KW-1133">Transmembrane helix</keyword>
<proteinExistence type="predicted"/>
<evidence type="ECO:0000259" key="13">
    <source>
        <dbReference type="SMART" id="SM00387"/>
    </source>
</evidence>
<evidence type="ECO:0000256" key="2">
    <source>
        <dbReference type="ARBA" id="ARBA00022475"/>
    </source>
</evidence>
<feature type="transmembrane region" description="Helical" evidence="12">
    <location>
        <begin position="154"/>
        <end position="173"/>
    </location>
</feature>
<evidence type="ECO:0000313" key="14">
    <source>
        <dbReference type="EMBL" id="QDX93218.1"/>
    </source>
</evidence>
<dbReference type="Pfam" id="PF02518">
    <property type="entry name" value="HATPase_c"/>
    <property type="match status" value="1"/>
</dbReference>
<keyword evidence="2" id="KW-1003">Cell membrane</keyword>
<keyword evidence="11 12" id="KW-0472">Membrane</keyword>
<dbReference type="Gene3D" id="3.30.565.10">
    <property type="entry name" value="Histidine kinase-like ATPase, C-terminal domain"/>
    <property type="match status" value="1"/>
</dbReference>
<evidence type="ECO:0000256" key="6">
    <source>
        <dbReference type="ARBA" id="ARBA00022741"/>
    </source>
</evidence>
<evidence type="ECO:0000256" key="7">
    <source>
        <dbReference type="ARBA" id="ARBA00022777"/>
    </source>
</evidence>
<evidence type="ECO:0000256" key="8">
    <source>
        <dbReference type="ARBA" id="ARBA00022840"/>
    </source>
</evidence>
<dbReference type="AlphaFoldDB" id="A0A518V8A3"/>
<dbReference type="InterPro" id="IPR010559">
    <property type="entry name" value="Sig_transdc_His_kin_internal"/>
</dbReference>
<organism evidence="14 15">
    <name type="scientific">Brevibacillus laterosporus</name>
    <name type="common">Bacillus laterosporus</name>
    <dbReference type="NCBI Taxonomy" id="1465"/>
    <lineage>
        <taxon>Bacteria</taxon>
        <taxon>Bacillati</taxon>
        <taxon>Bacillota</taxon>
        <taxon>Bacilli</taxon>
        <taxon>Bacillales</taxon>
        <taxon>Paenibacillaceae</taxon>
        <taxon>Brevibacillus</taxon>
    </lineage>
</organism>
<evidence type="ECO:0000256" key="5">
    <source>
        <dbReference type="ARBA" id="ARBA00022692"/>
    </source>
</evidence>
<dbReference type="InterPro" id="IPR011620">
    <property type="entry name" value="Sig_transdc_His_kinase_LytS_TM"/>
</dbReference>
<dbReference type="GO" id="GO:0000155">
    <property type="term" value="F:phosphorelay sensor kinase activity"/>
    <property type="evidence" value="ECO:0007669"/>
    <property type="project" value="InterPro"/>
</dbReference>
<keyword evidence="8" id="KW-0067">ATP-binding</keyword>
<evidence type="ECO:0000313" key="15">
    <source>
        <dbReference type="Proteomes" id="UP000319432"/>
    </source>
</evidence>
<keyword evidence="15" id="KW-1185">Reference proteome</keyword>
<sequence>MEQLTLVLIERMGLLLLLTFILTRIPLFRQLLDREIRFHIALIFSVLFGLFGIAGTYAGVVLENGIPLTAFWVLSLEHTQTLANSTCVGVVIGGLLGGPLVGVGAGLLSGIHYYQLGGVVAGPVALSLPLIGLLAGYVARFFSQERVISPSKSLFIGMFAPILQMSFILIGGVPKQEAILLVDQIGIPMVLTNSVSIAIFTAMIHLALREEERFAALATARSFTIAEYILPHLKQGVTSETAELTARILLHECKVDAVAVTDTAQVLAHVGQGSSFHGPQSLQMTPLVKQAISLQHMQIAYSRKDIGCQDCSCGLQAAIIVPFSISENVAGLIILYFRRPQQIRKIEEELAKGLGNLISYQLSAAMAEQLTHLMKDAELRLLQAQINPHFLFNTLNSIVTLIRLHPDQARHVTVQLGTFMRLNLKITEAKLIPLQQELEHLQAFLEIIQIRFDDQLTITLHISTEVGSELIPPSTLQPLIENCIHHGLRGKSTGGEISVTIQKQNENVTLTVRDNGVGIPSPLIEILGNEPLKHSLGNGIGVYNVNQRLIHLLGQDAKLHIQNLVEGGCCISFSIPTVITKGKVS</sequence>
<dbReference type="EMBL" id="CP033464">
    <property type="protein sequence ID" value="QDX93218.1"/>
    <property type="molecule type" value="Genomic_DNA"/>
</dbReference>
<keyword evidence="6" id="KW-0547">Nucleotide-binding</keyword>
<name>A0A518V8A3_BRELA</name>
<feature type="transmembrane region" description="Helical" evidence="12">
    <location>
        <begin position="40"/>
        <end position="62"/>
    </location>
</feature>
<dbReference type="GO" id="GO:0005524">
    <property type="term" value="F:ATP binding"/>
    <property type="evidence" value="ECO:0007669"/>
    <property type="project" value="UniProtKB-KW"/>
</dbReference>
<keyword evidence="10" id="KW-0902">Two-component regulatory system</keyword>
<evidence type="ECO:0000256" key="3">
    <source>
        <dbReference type="ARBA" id="ARBA00022553"/>
    </source>
</evidence>
<keyword evidence="3" id="KW-0597">Phosphoprotein</keyword>
<accession>A0A518V8A3</accession>
<dbReference type="Pfam" id="PF06580">
    <property type="entry name" value="His_kinase"/>
    <property type="match status" value="1"/>
</dbReference>
<dbReference type="InterPro" id="IPR036890">
    <property type="entry name" value="HATPase_C_sf"/>
</dbReference>
<reference evidence="14 15" key="1">
    <citation type="submission" date="2018-11" db="EMBL/GenBank/DDBJ databases">
        <title>Phylogenetic determinants of toxin gene distribution in genomes of Brevibacillus laterosporus.</title>
        <authorList>
            <person name="Glare T.R."/>
            <person name="Durrant A."/>
            <person name="Berry C."/>
            <person name="Palma L."/>
            <person name="Ormskirk M."/>
            <person name="Cox M.O."/>
        </authorList>
    </citation>
    <scope>NUCLEOTIDE SEQUENCE [LARGE SCALE GENOMIC DNA]</scope>
    <source>
        <strain evidence="14 15">1821L</strain>
    </source>
</reference>
<feature type="domain" description="Histidine kinase/HSP90-like ATPase" evidence="13">
    <location>
        <begin position="467"/>
        <end position="579"/>
    </location>
</feature>
<dbReference type="GO" id="GO:0005886">
    <property type="term" value="C:plasma membrane"/>
    <property type="evidence" value="ECO:0007669"/>
    <property type="project" value="UniProtKB-SubCell"/>
</dbReference>
<dbReference type="PANTHER" id="PTHR34220:SF11">
    <property type="entry name" value="SENSOR PROTEIN KINASE HPTS"/>
    <property type="match status" value="1"/>
</dbReference>
<dbReference type="PANTHER" id="PTHR34220">
    <property type="entry name" value="SENSOR HISTIDINE KINASE YPDA"/>
    <property type="match status" value="1"/>
</dbReference>
<dbReference type="InterPro" id="IPR050640">
    <property type="entry name" value="Bact_2-comp_sensor_kinase"/>
</dbReference>
<feature type="transmembrane region" description="Helical" evidence="12">
    <location>
        <begin position="185"/>
        <end position="208"/>
    </location>
</feature>
<feature type="transmembrane region" description="Helical" evidence="12">
    <location>
        <begin position="120"/>
        <end position="142"/>
    </location>
</feature>
<dbReference type="OrthoDB" id="9776552at2"/>
<dbReference type="GO" id="GO:0071555">
    <property type="term" value="P:cell wall organization"/>
    <property type="evidence" value="ECO:0007669"/>
    <property type="project" value="InterPro"/>
</dbReference>
<dbReference type="InterPro" id="IPR003594">
    <property type="entry name" value="HATPase_dom"/>
</dbReference>
<evidence type="ECO:0000256" key="12">
    <source>
        <dbReference type="SAM" id="Phobius"/>
    </source>
</evidence>
<dbReference type="Proteomes" id="UP000319432">
    <property type="component" value="Chromosome"/>
</dbReference>
<keyword evidence="5 12" id="KW-0812">Transmembrane</keyword>
<dbReference type="SUPFAM" id="SSF55874">
    <property type="entry name" value="ATPase domain of HSP90 chaperone/DNA topoisomerase II/histidine kinase"/>
    <property type="match status" value="1"/>
</dbReference>
<protein>
    <submittedName>
        <fullName evidence="14">Sensor histidine kinase</fullName>
    </submittedName>
</protein>
<gene>
    <name evidence="14" type="ORF">EEL30_13455</name>
</gene>